<evidence type="ECO:0000256" key="1">
    <source>
        <dbReference type="ARBA" id="ARBA00000085"/>
    </source>
</evidence>
<dbReference type="PANTHER" id="PTHR43711">
    <property type="entry name" value="TWO-COMPONENT HISTIDINE KINASE"/>
    <property type="match status" value="1"/>
</dbReference>
<dbReference type="CDD" id="cd00082">
    <property type="entry name" value="HisKA"/>
    <property type="match status" value="1"/>
</dbReference>
<dbReference type="InterPro" id="IPR003594">
    <property type="entry name" value="HATPase_dom"/>
</dbReference>
<dbReference type="InterPro" id="IPR003661">
    <property type="entry name" value="HisK_dim/P_dom"/>
</dbReference>
<name>A0A0C2V690_PARME</name>
<evidence type="ECO:0000256" key="4">
    <source>
        <dbReference type="ARBA" id="ARBA00022679"/>
    </source>
</evidence>
<dbReference type="InterPro" id="IPR004358">
    <property type="entry name" value="Sig_transdc_His_kin-like_C"/>
</dbReference>
<dbReference type="SUPFAM" id="SSF47384">
    <property type="entry name" value="Homodimeric domain of signal transducing histidine kinase"/>
    <property type="match status" value="1"/>
</dbReference>
<dbReference type="GO" id="GO:0000155">
    <property type="term" value="F:phosphorelay sensor kinase activity"/>
    <property type="evidence" value="ECO:0007669"/>
    <property type="project" value="InterPro"/>
</dbReference>
<keyword evidence="6" id="KW-0902">Two-component regulatory system</keyword>
<dbReference type="CDD" id="cd00075">
    <property type="entry name" value="HATPase"/>
    <property type="match status" value="1"/>
</dbReference>
<dbReference type="SUPFAM" id="SSF55874">
    <property type="entry name" value="ATPase domain of HSP90 chaperone/DNA topoisomerase II/histidine kinase"/>
    <property type="match status" value="1"/>
</dbReference>
<dbReference type="SMART" id="SM00388">
    <property type="entry name" value="HisKA"/>
    <property type="match status" value="1"/>
</dbReference>
<reference evidence="8 9" key="1">
    <citation type="submission" date="2015-01" db="EMBL/GenBank/DDBJ databases">
        <title>Genome Sequence of Magnetospirillum magnetotacticum Strain MS-1.</title>
        <authorList>
            <person name="Marinov G.K."/>
            <person name="Smalley M.D."/>
            <person name="DeSalvo G."/>
        </authorList>
    </citation>
    <scope>NUCLEOTIDE SEQUENCE [LARGE SCALE GENOMIC DNA]</scope>
    <source>
        <strain evidence="8 9">MS-1</strain>
    </source>
</reference>
<keyword evidence="4" id="KW-0808">Transferase</keyword>
<accession>A0A0C2V690</accession>
<dbReference type="InterPro" id="IPR005467">
    <property type="entry name" value="His_kinase_dom"/>
</dbReference>
<feature type="domain" description="Histidine kinase" evidence="7">
    <location>
        <begin position="146"/>
        <end position="367"/>
    </location>
</feature>
<dbReference type="SMART" id="SM00387">
    <property type="entry name" value="HATPase_c"/>
    <property type="match status" value="1"/>
</dbReference>
<evidence type="ECO:0000256" key="2">
    <source>
        <dbReference type="ARBA" id="ARBA00012438"/>
    </source>
</evidence>
<dbReference type="Proteomes" id="UP000031971">
    <property type="component" value="Unassembled WGS sequence"/>
</dbReference>
<keyword evidence="5" id="KW-0418">Kinase</keyword>
<dbReference type="PRINTS" id="PR00344">
    <property type="entry name" value="BCTRLSENSOR"/>
</dbReference>
<evidence type="ECO:0000256" key="3">
    <source>
        <dbReference type="ARBA" id="ARBA00022553"/>
    </source>
</evidence>
<dbReference type="FunFam" id="3.30.565.10:FF:000006">
    <property type="entry name" value="Sensor histidine kinase WalK"/>
    <property type="match status" value="1"/>
</dbReference>
<sequence>MGLDAAIVGLPFTAVVHSAGVPKALDFFSGVMRDGAQYLWEIPVTPAAATMVFLGARTEEGVLIAACATQDDVGRFVSDLERINAEQASIIRDLYATRKTAATPTAVGLDDFIRLNNDLTNAQRDLASKNAELARSVEWRNLILGMAAHDLRNPLNTIGGFAELLQERIGETLPVMEARALDHIRQASGYMLRIIEDFLDFSRIETGHFTLESEPVDILSLAIEVAERITSFADEHAVSVQVKAPAPIPIVPADRNRLAQVLSNLIGNAVKFAPNGSIVTVSIVFHEPSDTVSVRVQDQGPGIPALERDKLFRPFSRTSAQSVTGEPGTGLGLAICKSVIDAHGGKIGLDGTVTDGAAFVFELPASRRPKLA</sequence>
<proteinExistence type="predicted"/>
<evidence type="ECO:0000259" key="7">
    <source>
        <dbReference type="PROSITE" id="PS50109"/>
    </source>
</evidence>
<dbReference type="Gene3D" id="3.30.565.10">
    <property type="entry name" value="Histidine kinase-like ATPase, C-terminal domain"/>
    <property type="match status" value="1"/>
</dbReference>
<comment type="catalytic activity">
    <reaction evidence="1">
        <text>ATP + protein L-histidine = ADP + protein N-phospho-L-histidine.</text>
        <dbReference type="EC" id="2.7.13.3"/>
    </reaction>
</comment>
<dbReference type="InterPro" id="IPR036890">
    <property type="entry name" value="HATPase_C_sf"/>
</dbReference>
<keyword evidence="3" id="KW-0597">Phosphoprotein</keyword>
<dbReference type="Gene3D" id="1.10.287.130">
    <property type="match status" value="1"/>
</dbReference>
<dbReference type="EMBL" id="JXSL01000009">
    <property type="protein sequence ID" value="KIM00577.1"/>
    <property type="molecule type" value="Genomic_DNA"/>
</dbReference>
<evidence type="ECO:0000313" key="8">
    <source>
        <dbReference type="EMBL" id="KIM00577.1"/>
    </source>
</evidence>
<evidence type="ECO:0000313" key="9">
    <source>
        <dbReference type="Proteomes" id="UP000031971"/>
    </source>
</evidence>
<keyword evidence="9" id="KW-1185">Reference proteome</keyword>
<protein>
    <recommendedName>
        <fullName evidence="2">histidine kinase</fullName>
        <ecNumber evidence="2">2.7.13.3</ecNumber>
    </recommendedName>
</protein>
<dbReference type="Pfam" id="PF00512">
    <property type="entry name" value="HisKA"/>
    <property type="match status" value="1"/>
</dbReference>
<evidence type="ECO:0000256" key="5">
    <source>
        <dbReference type="ARBA" id="ARBA00022777"/>
    </source>
</evidence>
<dbReference type="EC" id="2.7.13.3" evidence="2"/>
<dbReference type="STRING" id="272627.CCC_03179"/>
<dbReference type="InterPro" id="IPR050736">
    <property type="entry name" value="Sensor_HK_Regulatory"/>
</dbReference>
<dbReference type="AlphaFoldDB" id="A0A0C2V690"/>
<organism evidence="8 9">
    <name type="scientific">Paramagnetospirillum magnetotacticum MS-1</name>
    <dbReference type="NCBI Taxonomy" id="272627"/>
    <lineage>
        <taxon>Bacteria</taxon>
        <taxon>Pseudomonadati</taxon>
        <taxon>Pseudomonadota</taxon>
        <taxon>Alphaproteobacteria</taxon>
        <taxon>Rhodospirillales</taxon>
        <taxon>Magnetospirillaceae</taxon>
        <taxon>Paramagnetospirillum</taxon>
    </lineage>
</organism>
<dbReference type="PANTHER" id="PTHR43711:SF1">
    <property type="entry name" value="HISTIDINE KINASE 1"/>
    <property type="match status" value="1"/>
</dbReference>
<dbReference type="InterPro" id="IPR036097">
    <property type="entry name" value="HisK_dim/P_sf"/>
</dbReference>
<dbReference type="Pfam" id="PF02518">
    <property type="entry name" value="HATPase_c"/>
    <property type="match status" value="1"/>
</dbReference>
<dbReference type="PROSITE" id="PS50109">
    <property type="entry name" value="HIS_KIN"/>
    <property type="match status" value="1"/>
</dbReference>
<comment type="caution">
    <text evidence="8">The sequence shown here is derived from an EMBL/GenBank/DDBJ whole genome shotgun (WGS) entry which is preliminary data.</text>
</comment>
<evidence type="ECO:0000256" key="6">
    <source>
        <dbReference type="ARBA" id="ARBA00023012"/>
    </source>
</evidence>
<gene>
    <name evidence="8" type="ORF">CCC_03179</name>
</gene>